<keyword evidence="3" id="KW-0282">Flagellum</keyword>
<dbReference type="InterPro" id="IPR021136">
    <property type="entry name" value="Flagellar_hook_control-like_C"/>
</dbReference>
<protein>
    <submittedName>
        <fullName evidence="3">Flagellar hook-length control protein</fullName>
    </submittedName>
</protein>
<dbReference type="HOGENOM" id="CLU_596841_0_0_6"/>
<dbReference type="eggNOG" id="COG3144">
    <property type="taxonomic scope" value="Bacteria"/>
</dbReference>
<evidence type="ECO:0000313" key="4">
    <source>
        <dbReference type="Proteomes" id="UP000005234"/>
    </source>
</evidence>
<evidence type="ECO:0000313" key="3">
    <source>
        <dbReference type="EMBL" id="AFC86467.1"/>
    </source>
</evidence>
<dbReference type="PANTHER" id="PTHR37533:SF2">
    <property type="entry name" value="FLAGELLAR HOOK-LENGTH CONTROL PROTEIN"/>
    <property type="match status" value="1"/>
</dbReference>
<dbReference type="CDD" id="cd17470">
    <property type="entry name" value="T3SS_Flik_C"/>
    <property type="match status" value="1"/>
</dbReference>
<dbReference type="STRING" id="767434.Fraau_2083"/>
<keyword evidence="3" id="KW-0969">Cilium</keyword>
<accession>H8L3E5</accession>
<proteinExistence type="predicted"/>
<organism evidence="3 4">
    <name type="scientific">Frateuria aurantia (strain ATCC 33424 / DSM 6220 / KCTC 2777 / LMG 1558 / NBRC 3245 / NCIMB 13370)</name>
    <name type="common">Acetobacter aurantius</name>
    <dbReference type="NCBI Taxonomy" id="767434"/>
    <lineage>
        <taxon>Bacteria</taxon>
        <taxon>Pseudomonadati</taxon>
        <taxon>Pseudomonadota</taxon>
        <taxon>Gammaproteobacteria</taxon>
        <taxon>Lysobacterales</taxon>
        <taxon>Rhodanobacteraceae</taxon>
        <taxon>Frateuria</taxon>
    </lineage>
</organism>
<feature type="region of interest" description="Disordered" evidence="1">
    <location>
        <begin position="403"/>
        <end position="436"/>
    </location>
</feature>
<evidence type="ECO:0000259" key="2">
    <source>
        <dbReference type="Pfam" id="PF02120"/>
    </source>
</evidence>
<dbReference type="EMBL" id="CP003350">
    <property type="protein sequence ID" value="AFC86467.1"/>
    <property type="molecule type" value="Genomic_DNA"/>
</dbReference>
<dbReference type="AlphaFoldDB" id="H8L3E5"/>
<feature type="compositionally biased region" description="Low complexity" evidence="1">
    <location>
        <begin position="51"/>
        <end position="82"/>
    </location>
</feature>
<feature type="region of interest" description="Disordered" evidence="1">
    <location>
        <begin position="162"/>
        <end position="181"/>
    </location>
</feature>
<dbReference type="InterPro" id="IPR038610">
    <property type="entry name" value="FliK-like_C_sf"/>
</dbReference>
<feature type="region of interest" description="Disordered" evidence="1">
    <location>
        <begin position="190"/>
        <end position="222"/>
    </location>
</feature>
<gene>
    <name evidence="3" type="ordered locus">Fraau_2083</name>
</gene>
<reference evidence="3" key="1">
    <citation type="submission" date="2012-02" db="EMBL/GenBank/DDBJ databases">
        <title>The complete genome of Frateuria aurantia DSM 6220.</title>
        <authorList>
            <consortium name="US DOE Joint Genome Institute (JGI-PGF)"/>
            <person name="Lucas S."/>
            <person name="Copeland A."/>
            <person name="Lapidus A."/>
            <person name="Glavina del Rio T."/>
            <person name="Dalin E."/>
            <person name="Tice H."/>
            <person name="Bruce D."/>
            <person name="Goodwin L."/>
            <person name="Pitluck S."/>
            <person name="Peters L."/>
            <person name="Ovchinnikova G."/>
            <person name="Teshima H."/>
            <person name="Kyrpides N."/>
            <person name="Mavromatis K."/>
            <person name="Ivanova N."/>
            <person name="Brettin T."/>
            <person name="Detter J.C."/>
            <person name="Han C."/>
            <person name="Larimer F."/>
            <person name="Land M."/>
            <person name="Hauser L."/>
            <person name="Markowitz V."/>
            <person name="Cheng J.-F."/>
            <person name="Hugenholtz P."/>
            <person name="Woyke T."/>
            <person name="Wu D."/>
            <person name="Brambilla E."/>
            <person name="Klenk H.-P."/>
            <person name="Eisen J.A."/>
        </authorList>
    </citation>
    <scope>NUCLEOTIDE SEQUENCE</scope>
    <source>
        <strain evidence="3">DSM 6220</strain>
    </source>
</reference>
<dbReference type="Proteomes" id="UP000005234">
    <property type="component" value="Chromosome"/>
</dbReference>
<name>H8L3E5_FRAAD</name>
<dbReference type="InterPro" id="IPR052563">
    <property type="entry name" value="FliK"/>
</dbReference>
<evidence type="ECO:0000256" key="1">
    <source>
        <dbReference type="SAM" id="MobiDB-lite"/>
    </source>
</evidence>
<sequence>MTVIATSLSYTSLANGSSHGGGSNSATGFGALLKQMQPPASASGTAQDTPSAQNGSSNAATASNASTQTSNASPSQTAASSAKHLPAHSGRHSLEQARNLSAASSSPDATSKDSSPPSTPQASASADAGTVSRAEADTPSKQDATTTASPDASALAVLMQWSGPSGNTASPTAGTTDSADQTQVAVTASGKSSLPALGTMQDLPTSAQDSSGTGSGDTGHLASTLQTSTTIPAVDQGQIAPHTSQASQAMTADTQAATTDFAARLAASPQEDGKSASGMDASLASIQAATQVTSQGGAGTSPAAPVATTSAASTVTVQMDSPAFASQLSQHIGALVKQDLQQARIQVSPQGMGPIDIKLQVSNGVVDVNFAVQHPATVHAIQQTLPQLDSLMSAQGLQLGQAQVGQQSAGQTYGQDASDQPSNDRSPGTMAVDAGTAEASTPVMLIQRTGRSLIDHFV</sequence>
<keyword evidence="3" id="KW-0966">Cell projection</keyword>
<feature type="compositionally biased region" description="Polar residues" evidence="1">
    <location>
        <begin position="38"/>
        <end position="50"/>
    </location>
</feature>
<feature type="domain" description="Flagellar hook-length control protein-like C-terminal" evidence="2">
    <location>
        <begin position="333"/>
        <end position="411"/>
    </location>
</feature>
<dbReference type="Gene3D" id="3.30.750.140">
    <property type="match status" value="1"/>
</dbReference>
<dbReference type="PANTHER" id="PTHR37533">
    <property type="entry name" value="FLAGELLAR HOOK-LENGTH CONTROL PROTEIN"/>
    <property type="match status" value="1"/>
</dbReference>
<feature type="compositionally biased region" description="Polar residues" evidence="1">
    <location>
        <begin position="412"/>
        <end position="426"/>
    </location>
</feature>
<feature type="region of interest" description="Disordered" evidence="1">
    <location>
        <begin position="37"/>
        <end position="150"/>
    </location>
</feature>
<dbReference type="KEGG" id="fau:Fraau_2083"/>
<keyword evidence="4" id="KW-1185">Reference proteome</keyword>
<dbReference type="Pfam" id="PF02120">
    <property type="entry name" value="Flg_hook"/>
    <property type="match status" value="1"/>
</dbReference>
<feature type="compositionally biased region" description="Low complexity" evidence="1">
    <location>
        <begin position="101"/>
        <end position="126"/>
    </location>
</feature>